<dbReference type="OrthoDB" id="2690417at2759"/>
<dbReference type="AlphaFoldDB" id="A0A9P7JNK1"/>
<dbReference type="Proteomes" id="UP000823399">
    <property type="component" value="Unassembled WGS sequence"/>
</dbReference>
<protein>
    <submittedName>
        <fullName evidence="2">Uncharacterized protein</fullName>
    </submittedName>
</protein>
<evidence type="ECO:0000313" key="2">
    <source>
        <dbReference type="EMBL" id="KAG2092832.1"/>
    </source>
</evidence>
<accession>A0A9P7JNK1</accession>
<sequence length="143" mass="16571">MYHEDLGRHAYTRRPRPGGEYPYQREYLYYGDRGETYPGYAYAPHHESTGYRDATGNRRPYYRDMRYADHELLDDRLRGPPPPDIRGEYMHPTSCEGHVGYQRAYQHEPPRADGHHGSRSPIANAPPSQVTVQEQPEGGTIPR</sequence>
<keyword evidence="3" id="KW-1185">Reference proteome</keyword>
<name>A0A9P7JNK1_9AGAM</name>
<reference evidence="2" key="1">
    <citation type="journal article" date="2020" name="New Phytol.">
        <title>Comparative genomics reveals dynamic genome evolution in host specialist ectomycorrhizal fungi.</title>
        <authorList>
            <person name="Lofgren L.A."/>
            <person name="Nguyen N.H."/>
            <person name="Vilgalys R."/>
            <person name="Ruytinx J."/>
            <person name="Liao H.L."/>
            <person name="Branco S."/>
            <person name="Kuo A."/>
            <person name="LaButti K."/>
            <person name="Lipzen A."/>
            <person name="Andreopoulos W."/>
            <person name="Pangilinan J."/>
            <person name="Riley R."/>
            <person name="Hundley H."/>
            <person name="Na H."/>
            <person name="Barry K."/>
            <person name="Grigoriev I.V."/>
            <person name="Stajich J.E."/>
            <person name="Kennedy P.G."/>
        </authorList>
    </citation>
    <scope>NUCLEOTIDE SEQUENCE</scope>
    <source>
        <strain evidence="2">FC423</strain>
    </source>
</reference>
<comment type="caution">
    <text evidence="2">The sequence shown here is derived from an EMBL/GenBank/DDBJ whole genome shotgun (WGS) entry which is preliminary data.</text>
</comment>
<feature type="compositionally biased region" description="Basic and acidic residues" evidence="1">
    <location>
        <begin position="105"/>
        <end position="116"/>
    </location>
</feature>
<feature type="region of interest" description="Disordered" evidence="1">
    <location>
        <begin position="72"/>
        <end position="143"/>
    </location>
</feature>
<feature type="region of interest" description="Disordered" evidence="1">
    <location>
        <begin position="1"/>
        <end position="23"/>
    </location>
</feature>
<dbReference type="RefSeq" id="XP_041287007.1">
    <property type="nucleotide sequence ID" value="XM_041442317.1"/>
</dbReference>
<gene>
    <name evidence="2" type="ORF">F5147DRAFT_779572</name>
</gene>
<dbReference type="GeneID" id="64704576"/>
<organism evidence="2 3">
    <name type="scientific">Suillus discolor</name>
    <dbReference type="NCBI Taxonomy" id="1912936"/>
    <lineage>
        <taxon>Eukaryota</taxon>
        <taxon>Fungi</taxon>
        <taxon>Dikarya</taxon>
        <taxon>Basidiomycota</taxon>
        <taxon>Agaricomycotina</taxon>
        <taxon>Agaricomycetes</taxon>
        <taxon>Agaricomycetidae</taxon>
        <taxon>Boletales</taxon>
        <taxon>Suillineae</taxon>
        <taxon>Suillaceae</taxon>
        <taxon>Suillus</taxon>
    </lineage>
</organism>
<evidence type="ECO:0000313" key="3">
    <source>
        <dbReference type="Proteomes" id="UP000823399"/>
    </source>
</evidence>
<evidence type="ECO:0000256" key="1">
    <source>
        <dbReference type="SAM" id="MobiDB-lite"/>
    </source>
</evidence>
<dbReference type="EMBL" id="JABBWM010000088">
    <property type="protein sequence ID" value="KAG2092832.1"/>
    <property type="molecule type" value="Genomic_DNA"/>
</dbReference>
<proteinExistence type="predicted"/>